<feature type="coiled-coil region" evidence="1">
    <location>
        <begin position="156"/>
        <end position="232"/>
    </location>
</feature>
<organism evidence="3 4">
    <name type="scientific">Nitratiruptor tergarcus DSM 16512</name>
    <dbReference type="NCBI Taxonomy" id="1069081"/>
    <lineage>
        <taxon>Bacteria</taxon>
        <taxon>Pseudomonadati</taxon>
        <taxon>Campylobacterota</taxon>
        <taxon>Epsilonproteobacteria</taxon>
        <taxon>Nautiliales</taxon>
        <taxon>Nitratiruptoraceae</taxon>
        <taxon>Nitratiruptor</taxon>
    </lineage>
</organism>
<dbReference type="OrthoDB" id="5372565at2"/>
<evidence type="ECO:0000313" key="4">
    <source>
        <dbReference type="Proteomes" id="UP000192602"/>
    </source>
</evidence>
<dbReference type="Pfam" id="PF01551">
    <property type="entry name" value="Peptidase_M23"/>
    <property type="match status" value="1"/>
</dbReference>
<evidence type="ECO:0000259" key="2">
    <source>
        <dbReference type="Pfam" id="PF01551"/>
    </source>
</evidence>
<keyword evidence="4" id="KW-1185">Reference proteome</keyword>
<reference evidence="4" key="1">
    <citation type="submission" date="2017-04" db="EMBL/GenBank/DDBJ databases">
        <authorList>
            <person name="Varghese N."/>
            <person name="Submissions S."/>
        </authorList>
    </citation>
    <scope>NUCLEOTIDE SEQUENCE [LARGE SCALE GENOMIC DNA]</scope>
    <source>
        <strain evidence="4">DSM 16512</strain>
    </source>
</reference>
<dbReference type="InterPro" id="IPR050570">
    <property type="entry name" value="Cell_wall_metabolism_enzyme"/>
</dbReference>
<dbReference type="RefSeq" id="WP_084275754.1">
    <property type="nucleotide sequence ID" value="NZ_AP026671.1"/>
</dbReference>
<sequence length="391" mass="45382">MRIVVTFIITIVFSLGATIDTKIKSSRQALHKTTSQIKGLNVRLAKLAKSITRLQKDLSSIDKKLLQIETLLKDAQKQYSQKLTEYNLTKNDIEKLTLKEKTLKQQLVLLITQSFSKSLLLTSLQNPTEEDVIKEEILKAIQKSADMHLKQVSQAYQDTKSKLTQNQTKLAKLEKEIAELLRNKEELKRLKSEKSKKLAKLDEQKRRYNEEIKKLIEQRKSLQKTLRKLSILKESAKKSTAFAKVKVKKYGEKSYKKIRTVRYRGPKTIPPLEKFIIIKRYGVYRDPIYNIDIPNENVELKPIMPNAKVRNVLNGRVILAKWTPHLKNVVIVKHKNGLYTIYAYLDKLAPYVKKGRKLKRGYTIGRVNNKLIFEVTKNNAHINPLELIRIN</sequence>
<dbReference type="PANTHER" id="PTHR21666:SF270">
    <property type="entry name" value="MUREIN HYDROLASE ACTIVATOR ENVC"/>
    <property type="match status" value="1"/>
</dbReference>
<dbReference type="Proteomes" id="UP000192602">
    <property type="component" value="Unassembled WGS sequence"/>
</dbReference>
<protein>
    <submittedName>
        <fullName evidence="3">Septal ring factor EnvC, activator of murein hydrolases AmiA and AmiB</fullName>
    </submittedName>
</protein>
<dbReference type="CDD" id="cd12797">
    <property type="entry name" value="M23_peptidase"/>
    <property type="match status" value="1"/>
</dbReference>
<name>A0A1W1WTA5_9BACT</name>
<dbReference type="InterPro" id="IPR016047">
    <property type="entry name" value="M23ase_b-sheet_dom"/>
</dbReference>
<accession>A0A1W1WTA5</accession>
<gene>
    <name evidence="3" type="ORF">SAMN05660197_1348</name>
</gene>
<evidence type="ECO:0000256" key="1">
    <source>
        <dbReference type="SAM" id="Coils"/>
    </source>
</evidence>
<feature type="domain" description="M23ase beta-sheet core" evidence="2">
    <location>
        <begin position="306"/>
        <end position="384"/>
    </location>
</feature>
<dbReference type="PANTHER" id="PTHR21666">
    <property type="entry name" value="PEPTIDASE-RELATED"/>
    <property type="match status" value="1"/>
</dbReference>
<dbReference type="EMBL" id="FWWZ01000001">
    <property type="protein sequence ID" value="SMC09531.1"/>
    <property type="molecule type" value="Genomic_DNA"/>
</dbReference>
<feature type="coiled-coil region" evidence="1">
    <location>
        <begin position="37"/>
        <end position="106"/>
    </location>
</feature>
<dbReference type="InterPro" id="IPR011055">
    <property type="entry name" value="Dup_hybrid_motif"/>
</dbReference>
<dbReference type="Gene3D" id="2.70.70.10">
    <property type="entry name" value="Glucose Permease (Domain IIA)"/>
    <property type="match status" value="1"/>
</dbReference>
<dbReference type="STRING" id="1069081.SAMN05660197_1348"/>
<evidence type="ECO:0000313" key="3">
    <source>
        <dbReference type="EMBL" id="SMC09531.1"/>
    </source>
</evidence>
<dbReference type="SUPFAM" id="SSF51261">
    <property type="entry name" value="Duplicated hybrid motif"/>
    <property type="match status" value="1"/>
</dbReference>
<dbReference type="AlphaFoldDB" id="A0A1W1WTA5"/>
<keyword evidence="3" id="KW-0378">Hydrolase</keyword>
<proteinExistence type="predicted"/>
<dbReference type="GO" id="GO:0004222">
    <property type="term" value="F:metalloendopeptidase activity"/>
    <property type="evidence" value="ECO:0007669"/>
    <property type="project" value="TreeGrafter"/>
</dbReference>
<keyword evidence="1" id="KW-0175">Coiled coil</keyword>